<comment type="caution">
    <text evidence="3">The sequence shown here is derived from an EMBL/GenBank/DDBJ whole genome shotgun (WGS) entry which is preliminary data.</text>
</comment>
<reference evidence="3" key="1">
    <citation type="submission" date="2023-06" db="EMBL/GenBank/DDBJ databases">
        <title>Black Yeasts Isolated from many extreme environments.</title>
        <authorList>
            <person name="Coleine C."/>
            <person name="Stajich J.E."/>
            <person name="Selbmann L."/>
        </authorList>
    </citation>
    <scope>NUCLEOTIDE SEQUENCE</scope>
    <source>
        <strain evidence="3">CCFEE 5200</strain>
    </source>
</reference>
<feature type="compositionally biased region" description="Basic and acidic residues" evidence="1">
    <location>
        <begin position="430"/>
        <end position="450"/>
    </location>
</feature>
<keyword evidence="4" id="KW-1185">Reference proteome</keyword>
<organism evidence="3 4">
    <name type="scientific">Friedmanniomyces endolithicus</name>
    <dbReference type="NCBI Taxonomy" id="329885"/>
    <lineage>
        <taxon>Eukaryota</taxon>
        <taxon>Fungi</taxon>
        <taxon>Dikarya</taxon>
        <taxon>Ascomycota</taxon>
        <taxon>Pezizomycotina</taxon>
        <taxon>Dothideomycetes</taxon>
        <taxon>Dothideomycetidae</taxon>
        <taxon>Mycosphaerellales</taxon>
        <taxon>Teratosphaeriaceae</taxon>
        <taxon>Friedmanniomyces</taxon>
    </lineage>
</organism>
<feature type="compositionally biased region" description="Polar residues" evidence="1">
    <location>
        <begin position="472"/>
        <end position="484"/>
    </location>
</feature>
<feature type="region of interest" description="Disordered" evidence="1">
    <location>
        <begin position="425"/>
        <end position="505"/>
    </location>
</feature>
<feature type="transmembrane region" description="Helical" evidence="2">
    <location>
        <begin position="101"/>
        <end position="122"/>
    </location>
</feature>
<evidence type="ECO:0000313" key="3">
    <source>
        <dbReference type="EMBL" id="KAK0955341.1"/>
    </source>
</evidence>
<keyword evidence="2" id="KW-0812">Transmembrane</keyword>
<evidence type="ECO:0000313" key="4">
    <source>
        <dbReference type="Proteomes" id="UP001175353"/>
    </source>
</evidence>
<protein>
    <submittedName>
        <fullName evidence="3">Uncharacterized protein</fullName>
    </submittedName>
</protein>
<evidence type="ECO:0000256" key="1">
    <source>
        <dbReference type="SAM" id="MobiDB-lite"/>
    </source>
</evidence>
<feature type="transmembrane region" description="Helical" evidence="2">
    <location>
        <begin position="41"/>
        <end position="60"/>
    </location>
</feature>
<feature type="transmembrane region" description="Helical" evidence="2">
    <location>
        <begin position="218"/>
        <end position="239"/>
    </location>
</feature>
<feature type="transmembrane region" description="Helical" evidence="2">
    <location>
        <begin position="134"/>
        <end position="155"/>
    </location>
</feature>
<dbReference type="Proteomes" id="UP001175353">
    <property type="component" value="Unassembled WGS sequence"/>
</dbReference>
<feature type="transmembrane region" description="Helical" evidence="2">
    <location>
        <begin position="72"/>
        <end position="95"/>
    </location>
</feature>
<keyword evidence="2" id="KW-1133">Transmembrane helix</keyword>
<dbReference type="EMBL" id="JAUJLE010000473">
    <property type="protein sequence ID" value="KAK0955341.1"/>
    <property type="molecule type" value="Genomic_DNA"/>
</dbReference>
<proteinExistence type="predicted"/>
<keyword evidence="2" id="KW-0472">Membrane</keyword>
<feature type="transmembrane region" description="Helical" evidence="2">
    <location>
        <begin position="311"/>
        <end position="332"/>
    </location>
</feature>
<name>A0AAN6H7P4_9PEZI</name>
<evidence type="ECO:0000256" key="2">
    <source>
        <dbReference type="SAM" id="Phobius"/>
    </source>
</evidence>
<sequence>MPALPFIPLLQTLAGRTDTAQAANASSPALQVVCAWPVSGQYGPGSRVLYYVLVAACIFARKEQWLKGACLAATLLFPAVAAIHGIVLAAMHIPGAVDMDVFGAFQLCSIGILAAPVTVRLSRTYFEDPGRNAIFVWSVLLLAGLLSLTIEVYRIPTTSCTHDDLGFPISTDPRDFPYLNATCGLTCDTNLGPFSTMREGSGNNIYVIPAPDALTFNAATLLAAACCIPAVLLLVVMWMQILETIWKKSNSNGDGNESVRRAKRTTRVLRLFRKFFEVPLWAAAVLAIMITGERNLFSPQVHYQTEPMASIGQWAPIVGIAFALLGALYLSLTEAMQAPTEEAGFKNRVARLFLRAGDHFGAVAREVFDDSEFRQGRATSGFPEVPGERNRNRELSRIRTTYSQNHRHEENGSFDLAREETFSTIADSRVGAEDDRLENRDQALRRRDTLEVPTASYHAGSSPVASARTPPDATQSLPTPSIVVSPNPDDADLGTDVVHTPPHVT</sequence>
<accession>A0AAN6H7P4</accession>
<dbReference type="AlphaFoldDB" id="A0AAN6H7P4"/>
<feature type="transmembrane region" description="Helical" evidence="2">
    <location>
        <begin position="271"/>
        <end position="291"/>
    </location>
</feature>
<gene>
    <name evidence="3" type="ORF">LTR91_022890</name>
</gene>